<dbReference type="Proteomes" id="UP001460270">
    <property type="component" value="Unassembled WGS sequence"/>
</dbReference>
<protein>
    <submittedName>
        <fullName evidence="1">Uncharacterized protein</fullName>
    </submittedName>
</protein>
<name>A0AAW0PT43_9GOBI</name>
<dbReference type="AlphaFoldDB" id="A0AAW0PT43"/>
<comment type="caution">
    <text evidence="1">The sequence shown here is derived from an EMBL/GenBank/DDBJ whole genome shotgun (WGS) entry which is preliminary data.</text>
</comment>
<gene>
    <name evidence="1" type="ORF">WMY93_002269</name>
</gene>
<evidence type="ECO:0000313" key="2">
    <source>
        <dbReference type="Proteomes" id="UP001460270"/>
    </source>
</evidence>
<dbReference type="EMBL" id="JBBPFD010000002">
    <property type="protein sequence ID" value="KAK7938943.1"/>
    <property type="molecule type" value="Genomic_DNA"/>
</dbReference>
<sequence length="191" mass="21614">MDETTGEDGRGVDPDARYSSSGSCCFYCFFFCSCLHLSVSLHLSEPVRAAPVFVSLLLLPFEDERAWPGDVTVQAPPTVTVTSESAGERLQIQVQTEELICADEKRKARIFEQFVTETPTRREEAEEVRTSQKYQISEVKSEAEVTVERVQAKTEAQTTEKPKKLERIIQTKDVEMKLEQVRAEKITPHRG</sequence>
<accession>A0AAW0PT43</accession>
<proteinExistence type="predicted"/>
<reference evidence="2" key="1">
    <citation type="submission" date="2024-04" db="EMBL/GenBank/DDBJ databases">
        <title>Salinicola lusitanus LLJ914,a marine bacterium isolated from the Okinawa Trough.</title>
        <authorList>
            <person name="Li J."/>
        </authorList>
    </citation>
    <scope>NUCLEOTIDE SEQUENCE [LARGE SCALE GENOMIC DNA]</scope>
</reference>
<evidence type="ECO:0000313" key="1">
    <source>
        <dbReference type="EMBL" id="KAK7938943.1"/>
    </source>
</evidence>
<organism evidence="1 2">
    <name type="scientific">Mugilogobius chulae</name>
    <name type="common">yellowstripe goby</name>
    <dbReference type="NCBI Taxonomy" id="88201"/>
    <lineage>
        <taxon>Eukaryota</taxon>
        <taxon>Metazoa</taxon>
        <taxon>Chordata</taxon>
        <taxon>Craniata</taxon>
        <taxon>Vertebrata</taxon>
        <taxon>Euteleostomi</taxon>
        <taxon>Actinopterygii</taxon>
        <taxon>Neopterygii</taxon>
        <taxon>Teleostei</taxon>
        <taxon>Neoteleostei</taxon>
        <taxon>Acanthomorphata</taxon>
        <taxon>Gobiaria</taxon>
        <taxon>Gobiiformes</taxon>
        <taxon>Gobioidei</taxon>
        <taxon>Gobiidae</taxon>
        <taxon>Gobionellinae</taxon>
        <taxon>Mugilogobius</taxon>
    </lineage>
</organism>
<keyword evidence="2" id="KW-1185">Reference proteome</keyword>